<keyword evidence="2" id="KW-0813">Transport</keyword>
<feature type="domain" description="Thioredoxin" evidence="10">
    <location>
        <begin position="1"/>
        <end position="104"/>
    </location>
</feature>
<keyword evidence="4 9" id="KW-1015">Disulfide bond</keyword>
<dbReference type="PRINTS" id="PR00421">
    <property type="entry name" value="THIOREDOXIN"/>
</dbReference>
<dbReference type="PANTHER" id="PTHR45663:SF11">
    <property type="entry name" value="GEO12009P1"/>
    <property type="match status" value="1"/>
</dbReference>
<evidence type="ECO:0000256" key="7">
    <source>
        <dbReference type="PIRNR" id="PIRNR000077"/>
    </source>
</evidence>
<dbReference type="CDD" id="cd02947">
    <property type="entry name" value="TRX_family"/>
    <property type="match status" value="1"/>
</dbReference>
<feature type="site" description="Contributes to redox potential value" evidence="8">
    <location>
        <position position="30"/>
    </location>
</feature>
<evidence type="ECO:0000256" key="6">
    <source>
        <dbReference type="NCBIfam" id="TIGR01068"/>
    </source>
</evidence>
<evidence type="ECO:0000256" key="9">
    <source>
        <dbReference type="PIRSR" id="PIRSR000077-4"/>
    </source>
</evidence>
<dbReference type="RefSeq" id="WP_133992315.1">
    <property type="nucleotide sequence ID" value="NZ_SODV01000001.1"/>
</dbReference>
<protein>
    <recommendedName>
        <fullName evidence="6 7">Thioredoxin</fullName>
    </recommendedName>
</protein>
<dbReference type="PROSITE" id="PS00194">
    <property type="entry name" value="THIOREDOXIN_1"/>
    <property type="match status" value="1"/>
</dbReference>
<keyword evidence="5 9" id="KW-0676">Redox-active center</keyword>
<keyword evidence="3" id="KW-0249">Electron transport</keyword>
<dbReference type="Pfam" id="PF00085">
    <property type="entry name" value="Thioredoxin"/>
    <property type="match status" value="1"/>
</dbReference>
<evidence type="ECO:0000256" key="1">
    <source>
        <dbReference type="ARBA" id="ARBA00008987"/>
    </source>
</evidence>
<dbReference type="GO" id="GO:0015035">
    <property type="term" value="F:protein-disulfide reductase activity"/>
    <property type="evidence" value="ECO:0007669"/>
    <property type="project" value="UniProtKB-UniRule"/>
</dbReference>
<dbReference type="NCBIfam" id="TIGR01068">
    <property type="entry name" value="thioredoxin"/>
    <property type="match status" value="1"/>
</dbReference>
<evidence type="ECO:0000256" key="4">
    <source>
        <dbReference type="ARBA" id="ARBA00023157"/>
    </source>
</evidence>
<evidence type="ECO:0000259" key="10">
    <source>
        <dbReference type="PROSITE" id="PS51352"/>
    </source>
</evidence>
<dbReference type="Proteomes" id="UP000294498">
    <property type="component" value="Unassembled WGS sequence"/>
</dbReference>
<feature type="site" description="Deprotonates C-terminal active site Cys" evidence="8">
    <location>
        <position position="22"/>
    </location>
</feature>
<dbReference type="InterPro" id="IPR005746">
    <property type="entry name" value="Thioredoxin"/>
</dbReference>
<dbReference type="PROSITE" id="PS51352">
    <property type="entry name" value="THIOREDOXIN_2"/>
    <property type="match status" value="1"/>
</dbReference>
<evidence type="ECO:0000313" key="11">
    <source>
        <dbReference type="EMBL" id="TDX00550.1"/>
    </source>
</evidence>
<dbReference type="FunFam" id="3.40.30.10:FF:000001">
    <property type="entry name" value="Thioredoxin"/>
    <property type="match status" value="1"/>
</dbReference>
<evidence type="ECO:0000256" key="5">
    <source>
        <dbReference type="ARBA" id="ARBA00023284"/>
    </source>
</evidence>
<comment type="caution">
    <text evidence="11">The sequence shown here is derived from an EMBL/GenBank/DDBJ whole genome shotgun (WGS) entry which is preliminary data.</text>
</comment>
<name>A0A4R8DQW1_9BACT</name>
<evidence type="ECO:0000256" key="8">
    <source>
        <dbReference type="PIRSR" id="PIRSR000077-1"/>
    </source>
</evidence>
<dbReference type="SUPFAM" id="SSF52833">
    <property type="entry name" value="Thioredoxin-like"/>
    <property type="match status" value="1"/>
</dbReference>
<dbReference type="AlphaFoldDB" id="A0A4R8DQW1"/>
<dbReference type="InterPro" id="IPR013766">
    <property type="entry name" value="Thioredoxin_domain"/>
</dbReference>
<dbReference type="InterPro" id="IPR036249">
    <property type="entry name" value="Thioredoxin-like_sf"/>
</dbReference>
<feature type="active site" description="Nucleophile" evidence="8">
    <location>
        <position position="31"/>
    </location>
</feature>
<feature type="active site" description="Nucleophile" evidence="8">
    <location>
        <position position="28"/>
    </location>
</feature>
<dbReference type="GO" id="GO:0005829">
    <property type="term" value="C:cytosol"/>
    <property type="evidence" value="ECO:0007669"/>
    <property type="project" value="TreeGrafter"/>
</dbReference>
<dbReference type="Gene3D" id="3.40.30.10">
    <property type="entry name" value="Glutaredoxin"/>
    <property type="match status" value="1"/>
</dbReference>
<dbReference type="PANTHER" id="PTHR45663">
    <property type="entry name" value="GEO12009P1"/>
    <property type="match status" value="1"/>
</dbReference>
<feature type="site" description="Contributes to redox potential value" evidence="8">
    <location>
        <position position="29"/>
    </location>
</feature>
<organism evidence="11 12">
    <name type="scientific">Dinghuibacter silviterrae</name>
    <dbReference type="NCBI Taxonomy" id="1539049"/>
    <lineage>
        <taxon>Bacteria</taxon>
        <taxon>Pseudomonadati</taxon>
        <taxon>Bacteroidota</taxon>
        <taxon>Chitinophagia</taxon>
        <taxon>Chitinophagales</taxon>
        <taxon>Chitinophagaceae</taxon>
        <taxon>Dinghuibacter</taxon>
    </lineage>
</organism>
<accession>A0A4R8DQW1</accession>
<keyword evidence="12" id="KW-1185">Reference proteome</keyword>
<evidence type="ECO:0000313" key="12">
    <source>
        <dbReference type="Proteomes" id="UP000294498"/>
    </source>
</evidence>
<evidence type="ECO:0000256" key="3">
    <source>
        <dbReference type="ARBA" id="ARBA00022982"/>
    </source>
</evidence>
<reference evidence="11 12" key="1">
    <citation type="submission" date="2019-03" db="EMBL/GenBank/DDBJ databases">
        <title>Genomic Encyclopedia of Type Strains, Phase IV (KMG-IV): sequencing the most valuable type-strain genomes for metagenomic binning, comparative biology and taxonomic classification.</title>
        <authorList>
            <person name="Goeker M."/>
        </authorList>
    </citation>
    <scope>NUCLEOTIDE SEQUENCE [LARGE SCALE GENOMIC DNA]</scope>
    <source>
        <strain evidence="11 12">DSM 100059</strain>
    </source>
</reference>
<dbReference type="InterPro" id="IPR017937">
    <property type="entry name" value="Thioredoxin_CS"/>
</dbReference>
<dbReference type="GO" id="GO:0045454">
    <property type="term" value="P:cell redox homeostasis"/>
    <property type="evidence" value="ECO:0007669"/>
    <property type="project" value="TreeGrafter"/>
</dbReference>
<proteinExistence type="inferred from homology"/>
<sequence>MSTPEKPSFGALIQGSKPVLVDFSAEWCGPCNAMPPILKELKEKMGDSISILKIDVDRNPAVAATYQVQSVPTLIVFRNGRVLWRQSGVMRADQLKYVLDGILQEA</sequence>
<dbReference type="EMBL" id="SODV01000001">
    <property type="protein sequence ID" value="TDX00550.1"/>
    <property type="molecule type" value="Genomic_DNA"/>
</dbReference>
<feature type="disulfide bond" description="Redox-active" evidence="9">
    <location>
        <begin position="28"/>
        <end position="31"/>
    </location>
</feature>
<evidence type="ECO:0000256" key="2">
    <source>
        <dbReference type="ARBA" id="ARBA00022448"/>
    </source>
</evidence>
<dbReference type="OrthoDB" id="9790390at2"/>
<dbReference type="PIRSF" id="PIRSF000077">
    <property type="entry name" value="Thioredoxin"/>
    <property type="match status" value="1"/>
</dbReference>
<gene>
    <name evidence="11" type="ORF">EDB95_1575</name>
</gene>
<comment type="similarity">
    <text evidence="1 7">Belongs to the thioredoxin family.</text>
</comment>